<dbReference type="Proteomes" id="UP000078272">
    <property type="component" value="Unassembled WGS sequence"/>
</dbReference>
<evidence type="ECO:0000313" key="3">
    <source>
        <dbReference type="EMBL" id="KTQ97324.1"/>
    </source>
</evidence>
<evidence type="ECO:0000313" key="4">
    <source>
        <dbReference type="Proteomes" id="UP000078272"/>
    </source>
</evidence>
<feature type="transmembrane region" description="Helical" evidence="1">
    <location>
        <begin position="36"/>
        <end position="54"/>
    </location>
</feature>
<dbReference type="PATRIC" id="fig|401562.3.peg.252"/>
<sequence>MRGRLLAAWGLGLVLALGLGLLVWRLAPVGTEDVRLVLSATPLILWAILLLALGHRAGAGERAPSLDPQPEGENTDWRSALAARRLAGPHQRYRLPLFVVVGPRGMGKSELLERSGLDLDAPVEADGAFWWLGSEAIFVEVASERAAVERLAAALLRFRPACPLNGVILTVSPADLTLADALERREIADELAASLAALDTRLRARPPVYVVLTKIDLAPGFAEGFDTLEPGERHQPWGFAFPLSLRDGAKSADVVDAFHAGIRSLVESTRSRLMDALARVDDPLRGGRLIGFGAQVAAMDPIVDTVLRPILPSDVRRRKGAFLRGVYLTSSRQDPLTIDALLPELAARYAMPRSGTLPDIDMGDAEHGFFVAGMLRDAVIREAGLVGMVRPPWFRRPAFGFLVLAVSLIVSLLGAVGLVQTYQKADARLERVEAQAAPIDAQALASRDAALGPIAAAADRLDRLGTGDVQGWLFRPFLSAEPKDAARAAHERALRHALAPHLAATLAADLTDLDASTEALTLRLAAASPEAANHGAALASWLEDTAASLPDEGQRAAFLVQARLAVTLAPPRPDPVYLDTARRIIAWKDSQP</sequence>
<organism evidence="3 4">
    <name type="scientific">Aureimonas ureilytica</name>
    <dbReference type="NCBI Taxonomy" id="401562"/>
    <lineage>
        <taxon>Bacteria</taxon>
        <taxon>Pseudomonadati</taxon>
        <taxon>Pseudomonadota</taxon>
        <taxon>Alphaproteobacteria</taxon>
        <taxon>Hyphomicrobiales</taxon>
        <taxon>Aurantimonadaceae</taxon>
        <taxon>Aureimonas</taxon>
    </lineage>
</organism>
<protein>
    <recommendedName>
        <fullName evidence="2">Type VI secretion system component TssM1 N-terminal domain-containing protein</fullName>
    </recommendedName>
</protein>
<feature type="domain" description="Type VI secretion system component TssM1 N-terminal" evidence="2">
    <location>
        <begin position="144"/>
        <end position="403"/>
    </location>
</feature>
<dbReference type="PANTHER" id="PTHR36153">
    <property type="entry name" value="INNER MEMBRANE PROTEIN-RELATED"/>
    <property type="match status" value="1"/>
</dbReference>
<reference evidence="3 4" key="1">
    <citation type="journal article" date="2016" name="Front. Microbiol.">
        <title>Genomic Resource of Rice Seed Associated Bacteria.</title>
        <authorList>
            <person name="Midha S."/>
            <person name="Bansal K."/>
            <person name="Sharma S."/>
            <person name="Kumar N."/>
            <person name="Patil P.P."/>
            <person name="Chaudhry V."/>
            <person name="Patil P.B."/>
        </authorList>
    </citation>
    <scope>NUCLEOTIDE SEQUENCE [LARGE SCALE GENOMIC DNA]</scope>
    <source>
        <strain evidence="3 4">NS226</strain>
    </source>
</reference>
<dbReference type="EMBL" id="LDPZ01000010">
    <property type="protein sequence ID" value="KTQ97324.1"/>
    <property type="molecule type" value="Genomic_DNA"/>
</dbReference>
<dbReference type="AlphaFoldDB" id="A0A175RBI9"/>
<feature type="transmembrane region" description="Helical" evidence="1">
    <location>
        <begin position="398"/>
        <end position="419"/>
    </location>
</feature>
<name>A0A175RBI9_9HYPH</name>
<dbReference type="OrthoDB" id="9758229at2"/>
<accession>A0A175RBI9</accession>
<keyword evidence="1" id="KW-0812">Transmembrane</keyword>
<evidence type="ECO:0000259" key="2">
    <source>
        <dbReference type="Pfam" id="PF14331"/>
    </source>
</evidence>
<evidence type="ECO:0000256" key="1">
    <source>
        <dbReference type="SAM" id="Phobius"/>
    </source>
</evidence>
<dbReference type="Pfam" id="PF14331">
    <property type="entry name" value="IcmF-related_N"/>
    <property type="match status" value="1"/>
</dbReference>
<dbReference type="STRING" id="401562.NS365_10990"/>
<dbReference type="InterPro" id="IPR025743">
    <property type="entry name" value="TssM1_N"/>
</dbReference>
<keyword evidence="1" id="KW-0472">Membrane</keyword>
<dbReference type="RefSeq" id="WP_058634080.1">
    <property type="nucleotide sequence ID" value="NZ_LDPZ01000010.1"/>
</dbReference>
<comment type="caution">
    <text evidence="3">The sequence shown here is derived from an EMBL/GenBank/DDBJ whole genome shotgun (WGS) entry which is preliminary data.</text>
</comment>
<dbReference type="InterPro" id="IPR053156">
    <property type="entry name" value="T6SS_TssM-like"/>
</dbReference>
<gene>
    <name evidence="3" type="ORF">NS226_05170</name>
</gene>
<dbReference type="PANTHER" id="PTHR36153:SF1">
    <property type="entry name" value="TYPE VI SECRETION SYSTEM COMPONENT TSSM1"/>
    <property type="match status" value="1"/>
</dbReference>
<proteinExistence type="predicted"/>
<keyword evidence="1" id="KW-1133">Transmembrane helix</keyword>